<organism evidence="2 3">
    <name type="scientific">Hanamia caeni</name>
    <dbReference type="NCBI Taxonomy" id="2294116"/>
    <lineage>
        <taxon>Bacteria</taxon>
        <taxon>Pseudomonadati</taxon>
        <taxon>Bacteroidota</taxon>
        <taxon>Chitinophagia</taxon>
        <taxon>Chitinophagales</taxon>
        <taxon>Chitinophagaceae</taxon>
        <taxon>Hanamia</taxon>
    </lineage>
</organism>
<reference evidence="2 3" key="1">
    <citation type="submission" date="2018-11" db="EMBL/GenBank/DDBJ databases">
        <title>Draft genome sequence of Ferruginibacter sp. BO-59.</title>
        <authorList>
            <person name="Im W.T."/>
        </authorList>
    </citation>
    <scope>NUCLEOTIDE SEQUENCE [LARGE SCALE GENOMIC DNA]</scope>
    <source>
        <strain evidence="2 3">BO-59</strain>
    </source>
</reference>
<evidence type="ECO:0000256" key="1">
    <source>
        <dbReference type="SAM" id="SignalP"/>
    </source>
</evidence>
<name>A0A3M9N9C9_9BACT</name>
<protein>
    <recommendedName>
        <fullName evidence="4">Outer membrane protein beta-barrel domain-containing protein</fullName>
    </recommendedName>
</protein>
<dbReference type="OrthoDB" id="1118003at2"/>
<evidence type="ECO:0000313" key="3">
    <source>
        <dbReference type="Proteomes" id="UP000267223"/>
    </source>
</evidence>
<evidence type="ECO:0000313" key="2">
    <source>
        <dbReference type="EMBL" id="RNI33853.1"/>
    </source>
</evidence>
<comment type="caution">
    <text evidence="2">The sequence shown here is derived from an EMBL/GenBank/DDBJ whole genome shotgun (WGS) entry which is preliminary data.</text>
</comment>
<dbReference type="AlphaFoldDB" id="A0A3M9N9C9"/>
<dbReference type="EMBL" id="RJJR01000016">
    <property type="protein sequence ID" value="RNI33853.1"/>
    <property type="molecule type" value="Genomic_DNA"/>
</dbReference>
<sequence>MKKTKLLMSALFASAIFFTSSVYAQQLKGTNFVNVGVGIGTYGFSGTGGLPIVATVEHGFSDKISAGVYGGFIQRNYDGDLKYSYKVFGVKGSYHFNDALNIANPNVDVYGGAALYYRSFTLKYKDSENPEYSGKSTGGDLGIGIFAGGRYLFSKNAGVFTEIGYGISPLQVGLTLKF</sequence>
<feature type="signal peptide" evidence="1">
    <location>
        <begin position="1"/>
        <end position="24"/>
    </location>
</feature>
<keyword evidence="3" id="KW-1185">Reference proteome</keyword>
<accession>A0A3M9N9C9</accession>
<dbReference type="RefSeq" id="WP_123122110.1">
    <property type="nucleotide sequence ID" value="NZ_RJJR01000016.1"/>
</dbReference>
<feature type="chain" id="PRO_5018276420" description="Outer membrane protein beta-barrel domain-containing protein" evidence="1">
    <location>
        <begin position="25"/>
        <end position="178"/>
    </location>
</feature>
<gene>
    <name evidence="2" type="ORF">EFY79_17895</name>
</gene>
<dbReference type="Proteomes" id="UP000267223">
    <property type="component" value="Unassembled WGS sequence"/>
</dbReference>
<evidence type="ECO:0008006" key="4">
    <source>
        <dbReference type="Google" id="ProtNLM"/>
    </source>
</evidence>
<proteinExistence type="predicted"/>
<keyword evidence="1" id="KW-0732">Signal</keyword>